<dbReference type="PANTHER" id="PTHR43884">
    <property type="entry name" value="ACYL-COA DEHYDROGENASE"/>
    <property type="match status" value="1"/>
</dbReference>
<comment type="caution">
    <text evidence="2">The sequence shown here is derived from an EMBL/GenBank/DDBJ whole genome shotgun (WGS) entry which is preliminary data.</text>
</comment>
<dbReference type="PANTHER" id="PTHR43884:SF12">
    <property type="entry name" value="ISOVALERYL-COA DEHYDROGENASE, MITOCHONDRIAL-RELATED"/>
    <property type="match status" value="1"/>
</dbReference>
<dbReference type="GO" id="GO:0033539">
    <property type="term" value="P:fatty acid beta-oxidation using acyl-CoA dehydrogenase"/>
    <property type="evidence" value="ECO:0007669"/>
    <property type="project" value="TreeGrafter"/>
</dbReference>
<dbReference type="AlphaFoldDB" id="A0AAD9JLN9"/>
<dbReference type="InterPro" id="IPR013786">
    <property type="entry name" value="AcylCoA_DH/ox_N"/>
</dbReference>
<dbReference type="Proteomes" id="UP001209878">
    <property type="component" value="Unassembled WGS sequence"/>
</dbReference>
<evidence type="ECO:0000313" key="3">
    <source>
        <dbReference type="Proteomes" id="UP001209878"/>
    </source>
</evidence>
<dbReference type="Gene3D" id="1.10.540.10">
    <property type="entry name" value="Acyl-CoA dehydrogenase/oxidase, N-terminal domain"/>
    <property type="match status" value="2"/>
</dbReference>
<dbReference type="InterPro" id="IPR009100">
    <property type="entry name" value="AcylCoA_DH/oxidase_NM_dom_sf"/>
</dbReference>
<dbReference type="EMBL" id="JAODUO010002193">
    <property type="protein sequence ID" value="KAK2154335.1"/>
    <property type="molecule type" value="Genomic_DNA"/>
</dbReference>
<name>A0AAD9JLN9_RIDPI</name>
<dbReference type="Pfam" id="PF02771">
    <property type="entry name" value="Acyl-CoA_dh_N"/>
    <property type="match status" value="2"/>
</dbReference>
<organism evidence="2 3">
    <name type="scientific">Ridgeia piscesae</name>
    <name type="common">Tubeworm</name>
    <dbReference type="NCBI Taxonomy" id="27915"/>
    <lineage>
        <taxon>Eukaryota</taxon>
        <taxon>Metazoa</taxon>
        <taxon>Spiralia</taxon>
        <taxon>Lophotrochozoa</taxon>
        <taxon>Annelida</taxon>
        <taxon>Polychaeta</taxon>
        <taxon>Sedentaria</taxon>
        <taxon>Canalipalpata</taxon>
        <taxon>Sabellida</taxon>
        <taxon>Siboglinidae</taxon>
        <taxon>Ridgeia</taxon>
    </lineage>
</organism>
<protein>
    <recommendedName>
        <fullName evidence="1">Acyl-CoA dehydrogenase/oxidase N-terminal domain-containing protein</fullName>
    </recommendedName>
</protein>
<feature type="domain" description="Acyl-CoA dehydrogenase/oxidase N-terminal" evidence="1">
    <location>
        <begin position="192"/>
        <end position="244"/>
    </location>
</feature>
<dbReference type="GO" id="GO:0005739">
    <property type="term" value="C:mitochondrion"/>
    <property type="evidence" value="ECO:0007669"/>
    <property type="project" value="TreeGrafter"/>
</dbReference>
<proteinExistence type="predicted"/>
<dbReference type="GO" id="GO:0003995">
    <property type="term" value="F:acyl-CoA dehydrogenase activity"/>
    <property type="evidence" value="ECO:0007669"/>
    <property type="project" value="UniProtKB-ARBA"/>
</dbReference>
<dbReference type="SUPFAM" id="SSF56645">
    <property type="entry name" value="Acyl-CoA dehydrogenase NM domain-like"/>
    <property type="match status" value="1"/>
</dbReference>
<dbReference type="InterPro" id="IPR037069">
    <property type="entry name" value="AcylCoA_DH/ox_N_sf"/>
</dbReference>
<accession>A0AAD9JLN9</accession>
<reference evidence="2" key="1">
    <citation type="journal article" date="2023" name="Mol. Biol. Evol.">
        <title>Third-Generation Sequencing Reveals the Adaptive Role of the Epigenome in Three Deep-Sea Polychaetes.</title>
        <authorList>
            <person name="Perez M."/>
            <person name="Aroh O."/>
            <person name="Sun Y."/>
            <person name="Lan Y."/>
            <person name="Juniper S.K."/>
            <person name="Young C.R."/>
            <person name="Angers B."/>
            <person name="Qian P.Y."/>
        </authorList>
    </citation>
    <scope>NUCLEOTIDE SEQUENCE</scope>
    <source>
        <strain evidence="2">R07B-5</strain>
    </source>
</reference>
<feature type="domain" description="Acyl-CoA dehydrogenase/oxidase N-terminal" evidence="1">
    <location>
        <begin position="37"/>
        <end position="71"/>
    </location>
</feature>
<dbReference type="GO" id="GO:0050660">
    <property type="term" value="F:flavin adenine dinucleotide binding"/>
    <property type="evidence" value="ECO:0007669"/>
    <property type="project" value="InterPro"/>
</dbReference>
<sequence>NFFTQLDKGLIFHIPIGQNHLLGLLAVWSRALTALPETHQMLKDTLREFVQEELRPIAGKLDKEHKFPEEQVSGKQDQVTPRSVWIMGNGTRSVEILGNGTRPVGILGNGTRSVGILGNGTAWVSGDSGKQDQVSGDSRKHCQVREIQGNGTGSVRILGNMIKSVGILGNMSMSVGILGKHVHVSGDSGKQDQTKILGQLGTMSVPVAEKYGGTGLDYLAYAVGIEEVSRGCASKGVIINVTSGLDPSPQQWPPRFHCPETVSRTKTKFPNIDKRYGTEAQKEKAVSLP</sequence>
<feature type="non-terminal residue" evidence="2">
    <location>
        <position position="1"/>
    </location>
</feature>
<gene>
    <name evidence="2" type="ORF">NP493_2200g00000</name>
</gene>
<keyword evidence="3" id="KW-1185">Reference proteome</keyword>
<evidence type="ECO:0000259" key="1">
    <source>
        <dbReference type="Pfam" id="PF02771"/>
    </source>
</evidence>
<evidence type="ECO:0000313" key="2">
    <source>
        <dbReference type="EMBL" id="KAK2154335.1"/>
    </source>
</evidence>
<dbReference type="GO" id="GO:0046359">
    <property type="term" value="P:butyrate catabolic process"/>
    <property type="evidence" value="ECO:0007669"/>
    <property type="project" value="TreeGrafter"/>
</dbReference>